<dbReference type="EMBL" id="BAABME010002560">
    <property type="protein sequence ID" value="GAA0155171.1"/>
    <property type="molecule type" value="Genomic_DNA"/>
</dbReference>
<evidence type="ECO:0000313" key="1">
    <source>
        <dbReference type="EMBL" id="GAA0155171.1"/>
    </source>
</evidence>
<sequence>MYVMVCTRPNVAHVVRVVSKYMSNSGRENWDAVKWIFKYLKGTSDKDLCFQRFELGLLGYVYDDNGDDIDSRKSIIGRKLKLCSTSVNLQI</sequence>
<evidence type="ECO:0000313" key="2">
    <source>
        <dbReference type="Proteomes" id="UP001454036"/>
    </source>
</evidence>
<keyword evidence="2" id="KW-1185">Reference proteome</keyword>
<comment type="caution">
    <text evidence="1">The sequence shown here is derived from an EMBL/GenBank/DDBJ whole genome shotgun (WGS) entry which is preliminary data.</text>
</comment>
<accession>A0AAV3PVM1</accession>
<evidence type="ECO:0008006" key="3">
    <source>
        <dbReference type="Google" id="ProtNLM"/>
    </source>
</evidence>
<gene>
    <name evidence="1" type="ORF">LIER_12956</name>
</gene>
<reference evidence="1 2" key="1">
    <citation type="submission" date="2024-01" db="EMBL/GenBank/DDBJ databases">
        <title>The complete chloroplast genome sequence of Lithospermum erythrorhizon: insights into the phylogenetic relationship among Boraginaceae species and the maternal lineages of purple gromwells.</title>
        <authorList>
            <person name="Okada T."/>
            <person name="Watanabe K."/>
        </authorList>
    </citation>
    <scope>NUCLEOTIDE SEQUENCE [LARGE SCALE GENOMIC DNA]</scope>
</reference>
<name>A0AAV3PVM1_LITER</name>
<protein>
    <recommendedName>
        <fullName evidence="3">Retrovirus-related Pol polyprotein from transposon TNT 1-94</fullName>
    </recommendedName>
</protein>
<proteinExistence type="predicted"/>
<organism evidence="1 2">
    <name type="scientific">Lithospermum erythrorhizon</name>
    <name type="common">Purple gromwell</name>
    <name type="synonym">Lithospermum officinale var. erythrorhizon</name>
    <dbReference type="NCBI Taxonomy" id="34254"/>
    <lineage>
        <taxon>Eukaryota</taxon>
        <taxon>Viridiplantae</taxon>
        <taxon>Streptophyta</taxon>
        <taxon>Embryophyta</taxon>
        <taxon>Tracheophyta</taxon>
        <taxon>Spermatophyta</taxon>
        <taxon>Magnoliopsida</taxon>
        <taxon>eudicotyledons</taxon>
        <taxon>Gunneridae</taxon>
        <taxon>Pentapetalae</taxon>
        <taxon>asterids</taxon>
        <taxon>lamiids</taxon>
        <taxon>Boraginales</taxon>
        <taxon>Boraginaceae</taxon>
        <taxon>Boraginoideae</taxon>
        <taxon>Lithospermeae</taxon>
        <taxon>Lithospermum</taxon>
    </lineage>
</organism>
<dbReference type="Proteomes" id="UP001454036">
    <property type="component" value="Unassembled WGS sequence"/>
</dbReference>
<dbReference type="AlphaFoldDB" id="A0AAV3PVM1"/>
<dbReference type="PANTHER" id="PTHR11439">
    <property type="entry name" value="GAG-POL-RELATED RETROTRANSPOSON"/>
    <property type="match status" value="1"/>
</dbReference>